<dbReference type="GO" id="GO:0005524">
    <property type="term" value="F:ATP binding"/>
    <property type="evidence" value="ECO:0007669"/>
    <property type="project" value="UniProtKB-UniRule"/>
</dbReference>
<keyword evidence="5" id="KW-0418">Kinase</keyword>
<feature type="region of interest" description="Disordered" evidence="10">
    <location>
        <begin position="1"/>
        <end position="30"/>
    </location>
</feature>
<dbReference type="Proteomes" id="UP001342314">
    <property type="component" value="Unassembled WGS sequence"/>
</dbReference>
<dbReference type="SMART" id="SM00220">
    <property type="entry name" value="S_TKc"/>
    <property type="match status" value="1"/>
</dbReference>
<evidence type="ECO:0000256" key="10">
    <source>
        <dbReference type="SAM" id="MobiDB-lite"/>
    </source>
</evidence>
<dbReference type="FunFam" id="1.10.510.10:FF:000005">
    <property type="entry name" value="cAMP-dependent protein kinase catalytic subunit alpha"/>
    <property type="match status" value="1"/>
</dbReference>
<dbReference type="AlphaFoldDB" id="A0AAV5GXB4"/>
<proteinExistence type="predicted"/>
<keyword evidence="6 9" id="KW-0067">ATP-binding</keyword>
<evidence type="ECO:0000256" key="4">
    <source>
        <dbReference type="ARBA" id="ARBA00022741"/>
    </source>
</evidence>
<dbReference type="GO" id="GO:0005829">
    <property type="term" value="C:cytosol"/>
    <property type="evidence" value="ECO:0007669"/>
    <property type="project" value="TreeGrafter"/>
</dbReference>
<dbReference type="PROSITE" id="PS51285">
    <property type="entry name" value="AGC_KINASE_CTER"/>
    <property type="match status" value="1"/>
</dbReference>
<evidence type="ECO:0000313" key="14">
    <source>
        <dbReference type="Proteomes" id="UP001342314"/>
    </source>
</evidence>
<dbReference type="PANTHER" id="PTHR24353:SF37">
    <property type="entry name" value="CAMP-DEPENDENT PROTEIN KINASE CATALYTIC SUBUNIT PRKX"/>
    <property type="match status" value="1"/>
</dbReference>
<dbReference type="CDD" id="cd05580">
    <property type="entry name" value="STKc_PKA_like"/>
    <property type="match status" value="1"/>
</dbReference>
<name>A0AAV5GXB4_9BASI</name>
<keyword evidence="2" id="KW-0723">Serine/threonine-protein kinase</keyword>
<feature type="compositionally biased region" description="Basic and acidic residues" evidence="10">
    <location>
        <begin position="289"/>
        <end position="304"/>
    </location>
</feature>
<evidence type="ECO:0000256" key="9">
    <source>
        <dbReference type="PROSITE-ProRule" id="PRU10141"/>
    </source>
</evidence>
<dbReference type="InterPro" id="IPR008271">
    <property type="entry name" value="Ser/Thr_kinase_AS"/>
</dbReference>
<evidence type="ECO:0000256" key="5">
    <source>
        <dbReference type="ARBA" id="ARBA00022777"/>
    </source>
</evidence>
<evidence type="ECO:0000256" key="7">
    <source>
        <dbReference type="ARBA" id="ARBA00047292"/>
    </source>
</evidence>
<organism evidence="13 14">
    <name type="scientific">Rhodotorula paludigena</name>
    <dbReference type="NCBI Taxonomy" id="86838"/>
    <lineage>
        <taxon>Eukaryota</taxon>
        <taxon>Fungi</taxon>
        <taxon>Dikarya</taxon>
        <taxon>Basidiomycota</taxon>
        <taxon>Pucciniomycotina</taxon>
        <taxon>Microbotryomycetes</taxon>
        <taxon>Sporidiobolales</taxon>
        <taxon>Sporidiobolaceae</taxon>
        <taxon>Rhodotorula</taxon>
    </lineage>
</organism>
<feature type="domain" description="Protein kinase" evidence="11">
    <location>
        <begin position="314"/>
        <end position="583"/>
    </location>
</feature>
<evidence type="ECO:0000313" key="13">
    <source>
        <dbReference type="EMBL" id="GJN94615.1"/>
    </source>
</evidence>
<evidence type="ECO:0000256" key="6">
    <source>
        <dbReference type="ARBA" id="ARBA00022840"/>
    </source>
</evidence>
<dbReference type="GO" id="GO:0004691">
    <property type="term" value="F:cAMP-dependent protein kinase activity"/>
    <property type="evidence" value="ECO:0007669"/>
    <property type="project" value="UniProtKB-EC"/>
</dbReference>
<dbReference type="SUPFAM" id="SSF56112">
    <property type="entry name" value="Protein kinase-like (PK-like)"/>
    <property type="match status" value="1"/>
</dbReference>
<reference evidence="13 14" key="1">
    <citation type="submission" date="2021-12" db="EMBL/GenBank/DDBJ databases">
        <title>High titer production of polyol ester of fatty acids by Rhodotorula paludigena BS15 towards product separation-free biomass refinery.</title>
        <authorList>
            <person name="Mano J."/>
            <person name="Ono H."/>
            <person name="Tanaka T."/>
            <person name="Naito K."/>
            <person name="Sushida H."/>
            <person name="Ike M."/>
            <person name="Tokuyasu K."/>
            <person name="Kitaoka M."/>
        </authorList>
    </citation>
    <scope>NUCLEOTIDE SEQUENCE [LARGE SCALE GENOMIC DNA]</scope>
    <source>
        <strain evidence="13 14">BS15</strain>
    </source>
</reference>
<evidence type="ECO:0000256" key="8">
    <source>
        <dbReference type="ARBA" id="ARBA00047454"/>
    </source>
</evidence>
<dbReference type="Gene3D" id="3.30.200.20">
    <property type="entry name" value="Phosphorylase Kinase, domain 1"/>
    <property type="match status" value="1"/>
</dbReference>
<dbReference type="InterPro" id="IPR000719">
    <property type="entry name" value="Prot_kinase_dom"/>
</dbReference>
<dbReference type="FunFam" id="3.30.200.20:FF:000042">
    <property type="entry name" value="Aurora kinase A"/>
    <property type="match status" value="1"/>
</dbReference>
<keyword evidence="3" id="KW-0808">Transferase</keyword>
<feature type="binding site" evidence="9">
    <location>
        <position position="351"/>
    </location>
    <ligand>
        <name>ATP</name>
        <dbReference type="ChEBI" id="CHEBI:30616"/>
    </ligand>
</feature>
<dbReference type="PROSITE" id="PS00107">
    <property type="entry name" value="PROTEIN_KINASE_ATP"/>
    <property type="match status" value="1"/>
</dbReference>
<comment type="catalytic activity">
    <reaction evidence="7">
        <text>L-threonyl-[protein] + ATP = O-phospho-L-threonyl-[protein] + ADP + H(+)</text>
        <dbReference type="Rhea" id="RHEA:46608"/>
        <dbReference type="Rhea" id="RHEA-COMP:11060"/>
        <dbReference type="Rhea" id="RHEA-COMP:11605"/>
        <dbReference type="ChEBI" id="CHEBI:15378"/>
        <dbReference type="ChEBI" id="CHEBI:30013"/>
        <dbReference type="ChEBI" id="CHEBI:30616"/>
        <dbReference type="ChEBI" id="CHEBI:61977"/>
        <dbReference type="ChEBI" id="CHEBI:456216"/>
        <dbReference type="EC" id="2.7.11.11"/>
    </reaction>
</comment>
<dbReference type="GO" id="GO:0005952">
    <property type="term" value="C:cAMP-dependent protein kinase complex"/>
    <property type="evidence" value="ECO:0007669"/>
    <property type="project" value="TreeGrafter"/>
</dbReference>
<feature type="domain" description="AGC-kinase C-terminal" evidence="12">
    <location>
        <begin position="584"/>
        <end position="654"/>
    </location>
</feature>
<accession>A0AAV5GXB4</accession>
<dbReference type="EMBL" id="BQKY01000018">
    <property type="protein sequence ID" value="GJN94615.1"/>
    <property type="molecule type" value="Genomic_DNA"/>
</dbReference>
<evidence type="ECO:0000259" key="12">
    <source>
        <dbReference type="PROSITE" id="PS51285"/>
    </source>
</evidence>
<keyword evidence="14" id="KW-1185">Reference proteome</keyword>
<dbReference type="Gene3D" id="1.10.510.10">
    <property type="entry name" value="Transferase(Phosphotransferase) domain 1"/>
    <property type="match status" value="1"/>
</dbReference>
<dbReference type="InterPro" id="IPR011009">
    <property type="entry name" value="Kinase-like_dom_sf"/>
</dbReference>
<dbReference type="PROSITE" id="PS50011">
    <property type="entry name" value="PROTEIN_KINASE_DOM"/>
    <property type="match status" value="1"/>
</dbReference>
<feature type="region of interest" description="Disordered" evidence="10">
    <location>
        <begin position="253"/>
        <end position="304"/>
    </location>
</feature>
<evidence type="ECO:0000259" key="11">
    <source>
        <dbReference type="PROSITE" id="PS50011"/>
    </source>
</evidence>
<evidence type="ECO:0000256" key="2">
    <source>
        <dbReference type="ARBA" id="ARBA00022527"/>
    </source>
</evidence>
<keyword evidence="4 9" id="KW-0547">Nucleotide-binding</keyword>
<gene>
    <name evidence="13" type="ORF">Rhopal_007698-T1</name>
</gene>
<dbReference type="PROSITE" id="PS00108">
    <property type="entry name" value="PROTEIN_KINASE_ST"/>
    <property type="match status" value="1"/>
</dbReference>
<dbReference type="GO" id="GO:0009653">
    <property type="term" value="P:anatomical structure morphogenesis"/>
    <property type="evidence" value="ECO:0007669"/>
    <property type="project" value="UniProtKB-ARBA"/>
</dbReference>
<comment type="caution">
    <text evidence="13">The sequence shown here is derived from an EMBL/GenBank/DDBJ whole genome shotgun (WGS) entry which is preliminary data.</text>
</comment>
<protein>
    <recommendedName>
        <fullName evidence="1">cAMP-dependent protein kinase</fullName>
        <ecNumber evidence="1">2.7.11.11</ecNumber>
    </recommendedName>
</protein>
<dbReference type="InterPro" id="IPR017441">
    <property type="entry name" value="Protein_kinase_ATP_BS"/>
</dbReference>
<feature type="compositionally biased region" description="Basic and acidic residues" evidence="10">
    <location>
        <begin position="10"/>
        <end position="21"/>
    </location>
</feature>
<dbReference type="Pfam" id="PF00069">
    <property type="entry name" value="Pkinase"/>
    <property type="match status" value="1"/>
</dbReference>
<evidence type="ECO:0000256" key="3">
    <source>
        <dbReference type="ARBA" id="ARBA00022679"/>
    </source>
</evidence>
<dbReference type="PANTHER" id="PTHR24353">
    <property type="entry name" value="CYCLIC NUCLEOTIDE-DEPENDENT PROTEIN KINASE"/>
    <property type="match status" value="1"/>
</dbReference>
<comment type="catalytic activity">
    <reaction evidence="8">
        <text>L-seryl-[protein] + ATP = O-phospho-L-seryl-[protein] + ADP + H(+)</text>
        <dbReference type="Rhea" id="RHEA:17989"/>
        <dbReference type="Rhea" id="RHEA-COMP:9863"/>
        <dbReference type="Rhea" id="RHEA-COMP:11604"/>
        <dbReference type="ChEBI" id="CHEBI:15378"/>
        <dbReference type="ChEBI" id="CHEBI:29999"/>
        <dbReference type="ChEBI" id="CHEBI:30616"/>
        <dbReference type="ChEBI" id="CHEBI:83421"/>
        <dbReference type="ChEBI" id="CHEBI:456216"/>
        <dbReference type="EC" id="2.7.11.11"/>
    </reaction>
</comment>
<sequence>MDLARKRERAHTEESPCDRPLDGASLRRPAKHARAFDAEFDDPLALFAQLVQPAPLPSVPPQQPLDRELCRADPVFVAPLFPPPHAHSPALQRACTAESAGHSLSCALPLGAPAAGGPAQDAARPVPASSVSSQLALMAAIDADPAPFASTSYPPPMHHDTGLSPSVGSLASYATGSTPALTPSSSAMSLSPSHDTLSTLPAALSPDMAAIYLGTGGSSSPADYFSDPEAVAAAAAGAHHGLGFQSLGAAFPLETGDASSSKGKEREVPYPQQQQQQQEQPLLDSPQVPDKRPTVKPEDKMRRGEDLGLTLGDFDMLDTLGTGTFGRVILARLRTSPSRPQQQQPLYFAMKVLEKNTVVRLRQVEHVNSERSTLAHVRHPFVVNLFCTFQDEQNLYMLLEYVQGGELFSHLRRAGRFSADVARFYIANIILVLEHLHEQDIIYRDLKPENLLIDSTGHIKVTDFGFASLARAFAKYVPERTWTLCGTPEYLAPEIITATGHGAAADWWALGVLLFELLAGYPPFFADNPLEIYEKILQGKYGVPRVIDPLAKDLIRRLLTADLTKRLGNLKGGAEDVKNHPWFQGVDWDAVSRREIRAPIIPLTSVPGDISHYERYPATPIESLPGVLRAISTRKYGFSPEMGPDPYGYLFPLF</sequence>
<dbReference type="EC" id="2.7.11.11" evidence="1"/>
<dbReference type="InterPro" id="IPR000961">
    <property type="entry name" value="AGC-kinase_C"/>
</dbReference>
<evidence type="ECO:0000256" key="1">
    <source>
        <dbReference type="ARBA" id="ARBA00012444"/>
    </source>
</evidence>